<dbReference type="Proteomes" id="UP000694865">
    <property type="component" value="Unplaced"/>
</dbReference>
<evidence type="ECO:0000256" key="1">
    <source>
        <dbReference type="ARBA" id="ARBA00004141"/>
    </source>
</evidence>
<keyword evidence="7" id="KW-1185">Reference proteome</keyword>
<evidence type="ECO:0000256" key="4">
    <source>
        <dbReference type="ARBA" id="ARBA00023136"/>
    </source>
</evidence>
<protein>
    <submittedName>
        <fullName evidence="8">Protein SPEC3-like</fullName>
    </submittedName>
</protein>
<evidence type="ECO:0000256" key="5">
    <source>
        <dbReference type="SAM" id="MobiDB-lite"/>
    </source>
</evidence>
<proteinExistence type="predicted"/>
<evidence type="ECO:0000313" key="7">
    <source>
        <dbReference type="Proteomes" id="UP000694865"/>
    </source>
</evidence>
<dbReference type="PANTHER" id="PTHR21676:SF6">
    <property type="entry name" value="PROTEIN STUM"/>
    <property type="match status" value="1"/>
</dbReference>
<evidence type="ECO:0000256" key="2">
    <source>
        <dbReference type="ARBA" id="ARBA00022692"/>
    </source>
</evidence>
<gene>
    <name evidence="8" type="primary">LOC100378342</name>
</gene>
<name>A0ABM0GZT5_SACKO</name>
<dbReference type="GeneID" id="100378342"/>
<dbReference type="PANTHER" id="PTHR21676">
    <property type="entry name" value="PROTEIN STUM"/>
    <property type="match status" value="1"/>
</dbReference>
<evidence type="ECO:0000256" key="6">
    <source>
        <dbReference type="SAM" id="Phobius"/>
    </source>
</evidence>
<evidence type="ECO:0000256" key="3">
    <source>
        <dbReference type="ARBA" id="ARBA00022989"/>
    </source>
</evidence>
<keyword evidence="3 6" id="KW-1133">Transmembrane helix</keyword>
<dbReference type="InterPro" id="IPR026673">
    <property type="entry name" value="SPEC3/Stum"/>
</dbReference>
<keyword evidence="2 6" id="KW-0812">Transmembrane</keyword>
<organism evidence="7 8">
    <name type="scientific">Saccoglossus kowalevskii</name>
    <name type="common">Acorn worm</name>
    <dbReference type="NCBI Taxonomy" id="10224"/>
    <lineage>
        <taxon>Eukaryota</taxon>
        <taxon>Metazoa</taxon>
        <taxon>Hemichordata</taxon>
        <taxon>Enteropneusta</taxon>
        <taxon>Harrimaniidae</taxon>
        <taxon>Saccoglossus</taxon>
    </lineage>
</organism>
<feature type="transmembrane region" description="Helical" evidence="6">
    <location>
        <begin position="62"/>
        <end position="86"/>
    </location>
</feature>
<feature type="region of interest" description="Disordered" evidence="5">
    <location>
        <begin position="1"/>
        <end position="22"/>
    </location>
</feature>
<comment type="subcellular location">
    <subcellularLocation>
        <location evidence="1">Membrane</location>
        <topology evidence="1">Multi-pass membrane protein</topology>
    </subcellularLocation>
</comment>
<dbReference type="Pfam" id="PF15795">
    <property type="entry name" value="Spec3"/>
    <property type="match status" value="1"/>
</dbReference>
<dbReference type="RefSeq" id="XP_002741047.1">
    <property type="nucleotide sequence ID" value="XM_002741001.2"/>
</dbReference>
<evidence type="ECO:0000313" key="8">
    <source>
        <dbReference type="RefSeq" id="XP_002741047.1"/>
    </source>
</evidence>
<feature type="transmembrane region" description="Helical" evidence="6">
    <location>
        <begin position="106"/>
        <end position="130"/>
    </location>
</feature>
<keyword evidence="4 6" id="KW-0472">Membrane</keyword>
<reference evidence="8" key="1">
    <citation type="submission" date="2025-08" db="UniProtKB">
        <authorList>
            <consortium name="RefSeq"/>
        </authorList>
    </citation>
    <scope>IDENTIFICATION</scope>
    <source>
        <tissue evidence="8">Testes</tissue>
    </source>
</reference>
<accession>A0ABM0GZT5</accession>
<sequence length="163" mass="18054">MYPRQHGGPLTVSSRPPSPPPLSGRFATRTIGSLGIETSVQDKKYAKYAKFVDVLPVMHQCWAWTCFILNTIVPGIGSILAAFIVLTCCAKHDGIGDRCRVSCIQFWSAIGMLVTSPLIIGFIWSAWWGWMYIPISLLKYHGTLKDEPVEGDTRVTVVVTEVI</sequence>